<dbReference type="Pfam" id="PF00050">
    <property type="entry name" value="Kazal_1"/>
    <property type="match status" value="1"/>
</dbReference>
<protein>
    <recommendedName>
        <fullName evidence="2">Kazal-like domain-containing protein</fullName>
    </recommendedName>
</protein>
<dbReference type="InterPro" id="IPR036058">
    <property type="entry name" value="Kazal_dom_sf"/>
</dbReference>
<dbReference type="InterPro" id="IPR002350">
    <property type="entry name" value="Kazal_dom"/>
</dbReference>
<name>A0AAN9VGU8_9ORTH</name>
<evidence type="ECO:0000256" key="1">
    <source>
        <dbReference type="SAM" id="SignalP"/>
    </source>
</evidence>
<dbReference type="Gene3D" id="3.30.60.30">
    <property type="match status" value="1"/>
</dbReference>
<sequence length="72" mass="7842">MDTSRFLLLAACVSAVLQWPAPGALGRPCPRLYLPVCARTPLGLRTFSNVCMLRSFGENSGHDFPIVKYGVC</sequence>
<evidence type="ECO:0000313" key="4">
    <source>
        <dbReference type="Proteomes" id="UP001378592"/>
    </source>
</evidence>
<reference evidence="3 4" key="1">
    <citation type="submission" date="2024-03" db="EMBL/GenBank/DDBJ databases">
        <title>The genome assembly and annotation of the cricket Gryllus longicercus Weissman &amp; Gray.</title>
        <authorList>
            <person name="Szrajer S."/>
            <person name="Gray D."/>
            <person name="Ylla G."/>
        </authorList>
    </citation>
    <scope>NUCLEOTIDE SEQUENCE [LARGE SCALE GENOMIC DNA]</scope>
    <source>
        <strain evidence="3">DAG 2021-001</strain>
        <tissue evidence="3">Whole body minus gut</tissue>
    </source>
</reference>
<evidence type="ECO:0000313" key="3">
    <source>
        <dbReference type="EMBL" id="KAK7862586.1"/>
    </source>
</evidence>
<comment type="caution">
    <text evidence="3">The sequence shown here is derived from an EMBL/GenBank/DDBJ whole genome shotgun (WGS) entry which is preliminary data.</text>
</comment>
<evidence type="ECO:0000259" key="2">
    <source>
        <dbReference type="Pfam" id="PF00050"/>
    </source>
</evidence>
<gene>
    <name evidence="3" type="ORF">R5R35_004196</name>
</gene>
<keyword evidence="1" id="KW-0732">Signal</keyword>
<dbReference type="Proteomes" id="UP001378592">
    <property type="component" value="Unassembled WGS sequence"/>
</dbReference>
<dbReference type="AlphaFoldDB" id="A0AAN9VGU8"/>
<feature type="signal peptide" evidence="1">
    <location>
        <begin position="1"/>
        <end position="26"/>
    </location>
</feature>
<feature type="chain" id="PRO_5043016264" description="Kazal-like domain-containing protein" evidence="1">
    <location>
        <begin position="27"/>
        <end position="72"/>
    </location>
</feature>
<organism evidence="3 4">
    <name type="scientific">Gryllus longicercus</name>
    <dbReference type="NCBI Taxonomy" id="2509291"/>
    <lineage>
        <taxon>Eukaryota</taxon>
        <taxon>Metazoa</taxon>
        <taxon>Ecdysozoa</taxon>
        <taxon>Arthropoda</taxon>
        <taxon>Hexapoda</taxon>
        <taxon>Insecta</taxon>
        <taxon>Pterygota</taxon>
        <taxon>Neoptera</taxon>
        <taxon>Polyneoptera</taxon>
        <taxon>Orthoptera</taxon>
        <taxon>Ensifera</taxon>
        <taxon>Gryllidea</taxon>
        <taxon>Grylloidea</taxon>
        <taxon>Gryllidae</taxon>
        <taxon>Gryllinae</taxon>
        <taxon>Gryllus</taxon>
    </lineage>
</organism>
<dbReference type="SUPFAM" id="SSF100895">
    <property type="entry name" value="Kazal-type serine protease inhibitors"/>
    <property type="match status" value="1"/>
</dbReference>
<proteinExistence type="predicted"/>
<accession>A0AAN9VGU8</accession>
<dbReference type="EMBL" id="JAZDUA010000269">
    <property type="protein sequence ID" value="KAK7862586.1"/>
    <property type="molecule type" value="Genomic_DNA"/>
</dbReference>
<keyword evidence="4" id="KW-1185">Reference proteome</keyword>
<feature type="domain" description="Kazal-like" evidence="2">
    <location>
        <begin position="29"/>
        <end position="72"/>
    </location>
</feature>